<keyword evidence="3" id="KW-0238">DNA-binding</keyword>
<dbReference type="InterPro" id="IPR000847">
    <property type="entry name" value="LysR_HTH_N"/>
</dbReference>
<sequence length="296" mass="33680">MPPLRALIAFEAAVRHVSFKLAARELHVSPGAVSQQVQKLEEWLGFLLFYREVRQLRVTERGLDYYARIASPLEQIRQESHASRVTPRRSVCLSLTPALAAKWLAPRMADFIAKHPDIDLRINSVSHPVDFVRESVDLAIRHFNGQDPALDATLLYAGSLRVLCSPDYRSRLNLRQPDDLARTVLIQVSQYASWDEWLQRFTLLDAGARKRIHSLHFDQLLLGIDAAKRSQGVVLGNRLVARDELEKGELIDLFDQGFEQSKAYFLVHPRQQPLSPEASMLKQWLVAQFDSTDHAG</sequence>
<dbReference type="Gene3D" id="1.10.10.10">
    <property type="entry name" value="Winged helix-like DNA-binding domain superfamily/Winged helix DNA-binding domain"/>
    <property type="match status" value="1"/>
</dbReference>
<dbReference type="InterPro" id="IPR036390">
    <property type="entry name" value="WH_DNA-bd_sf"/>
</dbReference>
<feature type="domain" description="HTH lysR-type" evidence="5">
    <location>
        <begin position="2"/>
        <end position="59"/>
    </location>
</feature>
<evidence type="ECO:0000313" key="7">
    <source>
        <dbReference type="Proteomes" id="UP000629025"/>
    </source>
</evidence>
<dbReference type="Pfam" id="PF00126">
    <property type="entry name" value="HTH_1"/>
    <property type="match status" value="1"/>
</dbReference>
<dbReference type="PROSITE" id="PS50931">
    <property type="entry name" value="HTH_LYSR"/>
    <property type="match status" value="1"/>
</dbReference>
<accession>A0ABQ1KVD8</accession>
<dbReference type="PANTHER" id="PTHR30537:SF74">
    <property type="entry name" value="HTH-TYPE TRANSCRIPTIONAL REGULATOR TRPI"/>
    <property type="match status" value="1"/>
</dbReference>
<dbReference type="Proteomes" id="UP000629025">
    <property type="component" value="Unassembled WGS sequence"/>
</dbReference>
<protein>
    <submittedName>
        <fullName evidence="6">Transcriptional regulator</fullName>
    </submittedName>
</protein>
<dbReference type="InterPro" id="IPR036388">
    <property type="entry name" value="WH-like_DNA-bd_sf"/>
</dbReference>
<dbReference type="InterPro" id="IPR005119">
    <property type="entry name" value="LysR_subst-bd"/>
</dbReference>
<keyword evidence="2" id="KW-0805">Transcription regulation</keyword>
<evidence type="ECO:0000256" key="1">
    <source>
        <dbReference type="ARBA" id="ARBA00009437"/>
    </source>
</evidence>
<dbReference type="EMBL" id="BMIJ01000009">
    <property type="protein sequence ID" value="GGC08855.1"/>
    <property type="molecule type" value="Genomic_DNA"/>
</dbReference>
<keyword evidence="7" id="KW-1185">Reference proteome</keyword>
<evidence type="ECO:0000256" key="4">
    <source>
        <dbReference type="ARBA" id="ARBA00023163"/>
    </source>
</evidence>
<dbReference type="PRINTS" id="PR00039">
    <property type="entry name" value="HTHLYSR"/>
</dbReference>
<gene>
    <name evidence="6" type="ORF">GCM10011352_39020</name>
</gene>
<evidence type="ECO:0000256" key="2">
    <source>
        <dbReference type="ARBA" id="ARBA00023015"/>
    </source>
</evidence>
<evidence type="ECO:0000259" key="5">
    <source>
        <dbReference type="PROSITE" id="PS50931"/>
    </source>
</evidence>
<comment type="similarity">
    <text evidence="1">Belongs to the LysR transcriptional regulatory family.</text>
</comment>
<dbReference type="Pfam" id="PF03466">
    <property type="entry name" value="LysR_substrate"/>
    <property type="match status" value="1"/>
</dbReference>
<evidence type="ECO:0000256" key="3">
    <source>
        <dbReference type="ARBA" id="ARBA00023125"/>
    </source>
</evidence>
<organism evidence="6 7">
    <name type="scientific">Marinobacterium zhoushanense</name>
    <dbReference type="NCBI Taxonomy" id="1679163"/>
    <lineage>
        <taxon>Bacteria</taxon>
        <taxon>Pseudomonadati</taxon>
        <taxon>Pseudomonadota</taxon>
        <taxon>Gammaproteobacteria</taxon>
        <taxon>Oceanospirillales</taxon>
        <taxon>Oceanospirillaceae</taxon>
        <taxon>Marinobacterium</taxon>
    </lineage>
</organism>
<evidence type="ECO:0000313" key="6">
    <source>
        <dbReference type="EMBL" id="GGC08855.1"/>
    </source>
</evidence>
<dbReference type="SUPFAM" id="SSF46785">
    <property type="entry name" value="Winged helix' DNA-binding domain"/>
    <property type="match status" value="1"/>
</dbReference>
<dbReference type="PANTHER" id="PTHR30537">
    <property type="entry name" value="HTH-TYPE TRANSCRIPTIONAL REGULATOR"/>
    <property type="match status" value="1"/>
</dbReference>
<keyword evidence="4" id="KW-0804">Transcription</keyword>
<proteinExistence type="inferred from homology"/>
<dbReference type="Gene3D" id="3.40.190.10">
    <property type="entry name" value="Periplasmic binding protein-like II"/>
    <property type="match status" value="2"/>
</dbReference>
<dbReference type="InterPro" id="IPR058163">
    <property type="entry name" value="LysR-type_TF_proteobact-type"/>
</dbReference>
<dbReference type="CDD" id="cd08432">
    <property type="entry name" value="PBP2_GcdR_TrpI_HvrB_AmpR_like"/>
    <property type="match status" value="1"/>
</dbReference>
<dbReference type="RefSeq" id="WP_229680859.1">
    <property type="nucleotide sequence ID" value="NZ_BMIJ01000009.1"/>
</dbReference>
<comment type="caution">
    <text evidence="6">The sequence shown here is derived from an EMBL/GenBank/DDBJ whole genome shotgun (WGS) entry which is preliminary data.</text>
</comment>
<name>A0ABQ1KVD8_9GAMM</name>
<dbReference type="SUPFAM" id="SSF53850">
    <property type="entry name" value="Periplasmic binding protein-like II"/>
    <property type="match status" value="1"/>
</dbReference>
<reference evidence="7" key="1">
    <citation type="journal article" date="2019" name="Int. J. Syst. Evol. Microbiol.">
        <title>The Global Catalogue of Microorganisms (GCM) 10K type strain sequencing project: providing services to taxonomists for standard genome sequencing and annotation.</title>
        <authorList>
            <consortium name="The Broad Institute Genomics Platform"/>
            <consortium name="The Broad Institute Genome Sequencing Center for Infectious Disease"/>
            <person name="Wu L."/>
            <person name="Ma J."/>
        </authorList>
    </citation>
    <scope>NUCLEOTIDE SEQUENCE [LARGE SCALE GENOMIC DNA]</scope>
    <source>
        <strain evidence="7">CGMCC 1.15341</strain>
    </source>
</reference>